<organism evidence="1">
    <name type="scientific">Rhizophora mucronata</name>
    <name type="common">Asiatic mangrove</name>
    <dbReference type="NCBI Taxonomy" id="61149"/>
    <lineage>
        <taxon>Eukaryota</taxon>
        <taxon>Viridiplantae</taxon>
        <taxon>Streptophyta</taxon>
        <taxon>Embryophyta</taxon>
        <taxon>Tracheophyta</taxon>
        <taxon>Spermatophyta</taxon>
        <taxon>Magnoliopsida</taxon>
        <taxon>eudicotyledons</taxon>
        <taxon>Gunneridae</taxon>
        <taxon>Pentapetalae</taxon>
        <taxon>rosids</taxon>
        <taxon>fabids</taxon>
        <taxon>Malpighiales</taxon>
        <taxon>Rhizophoraceae</taxon>
        <taxon>Rhizophora</taxon>
    </lineage>
</organism>
<accession>A0A2P2Q8N1</accession>
<dbReference type="EMBL" id="GGEC01082849">
    <property type="protein sequence ID" value="MBX63333.1"/>
    <property type="molecule type" value="Transcribed_RNA"/>
</dbReference>
<sequence length="41" mass="4757">MTKKMHKADMAGFQTLAYNEDCCTIPRKFQSLEFIPLHPTL</sequence>
<evidence type="ECO:0000313" key="1">
    <source>
        <dbReference type="EMBL" id="MBX63333.1"/>
    </source>
</evidence>
<reference evidence="1" key="1">
    <citation type="submission" date="2018-02" db="EMBL/GenBank/DDBJ databases">
        <title>Rhizophora mucronata_Transcriptome.</title>
        <authorList>
            <person name="Meera S.P."/>
            <person name="Sreeshan A."/>
            <person name="Augustine A."/>
        </authorList>
    </citation>
    <scope>NUCLEOTIDE SEQUENCE</scope>
    <source>
        <tissue evidence="1">Leaf</tissue>
    </source>
</reference>
<proteinExistence type="predicted"/>
<protein>
    <submittedName>
        <fullName evidence="1">Uncharacterized protein</fullName>
    </submittedName>
</protein>
<name>A0A2P2Q8N1_RHIMU</name>
<dbReference type="AlphaFoldDB" id="A0A2P2Q8N1"/>